<feature type="transmembrane region" description="Helical" evidence="7">
    <location>
        <begin position="268"/>
        <end position="289"/>
    </location>
</feature>
<feature type="transmembrane region" description="Helical" evidence="7">
    <location>
        <begin position="236"/>
        <end position="256"/>
    </location>
</feature>
<evidence type="ECO:0000313" key="10">
    <source>
        <dbReference type="Proteomes" id="UP000013523"/>
    </source>
</evidence>
<feature type="transmembrane region" description="Helical" evidence="7">
    <location>
        <begin position="182"/>
        <end position="199"/>
    </location>
</feature>
<keyword evidence="6 7" id="KW-0472">Membrane</keyword>
<dbReference type="EMBL" id="CP003261">
    <property type="protein sequence ID" value="AGK95899.1"/>
    <property type="molecule type" value="Genomic_DNA"/>
</dbReference>
<dbReference type="Proteomes" id="UP000013523">
    <property type="component" value="Chromosome"/>
</dbReference>
<feature type="transmembrane region" description="Helical" evidence="7">
    <location>
        <begin position="88"/>
        <end position="114"/>
    </location>
</feature>
<name>R4K5S7_CLOPA</name>
<keyword evidence="10" id="KW-1185">Reference proteome</keyword>
<evidence type="ECO:0000256" key="5">
    <source>
        <dbReference type="ARBA" id="ARBA00022989"/>
    </source>
</evidence>
<evidence type="ECO:0000256" key="3">
    <source>
        <dbReference type="ARBA" id="ARBA00022475"/>
    </source>
</evidence>
<gene>
    <name evidence="9" type="ORF">Clopa_0879</name>
</gene>
<feature type="transmembrane region" description="Helical" evidence="7">
    <location>
        <begin position="126"/>
        <end position="145"/>
    </location>
</feature>
<evidence type="ECO:0000256" key="4">
    <source>
        <dbReference type="ARBA" id="ARBA00022692"/>
    </source>
</evidence>
<feature type="transmembrane region" description="Helical" evidence="7">
    <location>
        <begin position="7"/>
        <end position="28"/>
    </location>
</feature>
<accession>R4K5S7</accession>
<dbReference type="eggNOG" id="ENOG5030GCI">
    <property type="taxonomic scope" value="Bacteria"/>
</dbReference>
<evidence type="ECO:0000259" key="8">
    <source>
        <dbReference type="Pfam" id="PF01757"/>
    </source>
</evidence>
<feature type="transmembrane region" description="Helical" evidence="7">
    <location>
        <begin position="211"/>
        <end position="230"/>
    </location>
</feature>
<keyword evidence="4 7" id="KW-0812">Transmembrane</keyword>
<keyword evidence="5 7" id="KW-1133">Transmembrane helix</keyword>
<keyword evidence="9" id="KW-0808">Transferase</keyword>
<protein>
    <submittedName>
        <fullName evidence="9">Putative acyltransferase</fullName>
    </submittedName>
</protein>
<dbReference type="KEGG" id="cpas:Clopa_0879"/>
<sequence>MNKKELTVYSGIAILFVVLIHSNSYFMNNVINVKAVEKAPFIVRLLDYYIKGAVSMFIFIAGYKYALRDLNTDYNVYIKKRLTKVIKPFLIISIIFIIFDTIGNFNNFNLILIIKQFIKIFLGYNVVYQLWYIPLYILIITSYPLIYRYIKSDKVRIMIFVFISLIIRGAGLKYSILTSYPIVFLCSYLLFEMGVLFCKHNIEEKIKNKDLFILFYIVLVLCFAIAPIPSKISVPLQYFLLWTTGSIAYYLISLKLKNNRILNLLGKYSFYIFLFHEPIIGKFISKYFISINIDNFFLLVIGRCILDIIITLLLYKIIQKTFLNKLIL</sequence>
<dbReference type="HOGENOM" id="CLU_833443_0_0_9"/>
<dbReference type="PANTHER" id="PTHR40074:SF2">
    <property type="entry name" value="O-ACETYLTRANSFERASE WECH"/>
    <property type="match status" value="1"/>
</dbReference>
<evidence type="ECO:0000256" key="6">
    <source>
        <dbReference type="ARBA" id="ARBA00023136"/>
    </source>
</evidence>
<proteinExistence type="inferred from homology"/>
<comment type="similarity">
    <text evidence="2">Belongs to the acyltransferase 3 family.</text>
</comment>
<keyword evidence="3" id="KW-1003">Cell membrane</keyword>
<dbReference type="GO" id="GO:0005886">
    <property type="term" value="C:plasma membrane"/>
    <property type="evidence" value="ECO:0007669"/>
    <property type="project" value="UniProtKB-SubCell"/>
</dbReference>
<evidence type="ECO:0000256" key="7">
    <source>
        <dbReference type="SAM" id="Phobius"/>
    </source>
</evidence>
<dbReference type="PANTHER" id="PTHR40074">
    <property type="entry name" value="O-ACETYLTRANSFERASE WECH"/>
    <property type="match status" value="1"/>
</dbReference>
<comment type="subcellular location">
    <subcellularLocation>
        <location evidence="1">Cell membrane</location>
        <topology evidence="1">Multi-pass membrane protein</topology>
    </subcellularLocation>
</comment>
<dbReference type="Pfam" id="PF01757">
    <property type="entry name" value="Acyl_transf_3"/>
    <property type="match status" value="1"/>
</dbReference>
<feature type="transmembrane region" description="Helical" evidence="7">
    <location>
        <begin position="295"/>
        <end position="315"/>
    </location>
</feature>
<dbReference type="InterPro" id="IPR002656">
    <property type="entry name" value="Acyl_transf_3_dom"/>
</dbReference>
<dbReference type="OrthoDB" id="1935050at2"/>
<evidence type="ECO:0000256" key="1">
    <source>
        <dbReference type="ARBA" id="ARBA00004651"/>
    </source>
</evidence>
<feature type="domain" description="Acyltransferase 3" evidence="8">
    <location>
        <begin position="11"/>
        <end position="312"/>
    </location>
</feature>
<dbReference type="PATRIC" id="fig|86416.3.peg.868"/>
<dbReference type="AlphaFoldDB" id="R4K5S7"/>
<dbReference type="STRING" id="86416.Clopa_0879"/>
<dbReference type="GO" id="GO:0016413">
    <property type="term" value="F:O-acetyltransferase activity"/>
    <property type="evidence" value="ECO:0007669"/>
    <property type="project" value="TreeGrafter"/>
</dbReference>
<organism evidence="9 10">
    <name type="scientific">Clostridium pasteurianum BC1</name>
    <dbReference type="NCBI Taxonomy" id="86416"/>
    <lineage>
        <taxon>Bacteria</taxon>
        <taxon>Bacillati</taxon>
        <taxon>Bacillota</taxon>
        <taxon>Clostridia</taxon>
        <taxon>Eubacteriales</taxon>
        <taxon>Clostridiaceae</taxon>
        <taxon>Clostridium</taxon>
    </lineage>
</organism>
<evidence type="ECO:0000256" key="2">
    <source>
        <dbReference type="ARBA" id="ARBA00007400"/>
    </source>
</evidence>
<feature type="transmembrane region" description="Helical" evidence="7">
    <location>
        <begin position="157"/>
        <end position="176"/>
    </location>
</feature>
<evidence type="ECO:0000313" key="9">
    <source>
        <dbReference type="EMBL" id="AGK95899.1"/>
    </source>
</evidence>
<reference evidence="9 10" key="1">
    <citation type="submission" date="2012-01" db="EMBL/GenBank/DDBJ databases">
        <title>Complete sequence of chromosome of Clostridium pasteurianum BC1.</title>
        <authorList>
            <consortium name="US DOE Joint Genome Institute"/>
            <person name="Lucas S."/>
            <person name="Han J."/>
            <person name="Lapidus A."/>
            <person name="Cheng J.-F."/>
            <person name="Goodwin L."/>
            <person name="Pitluck S."/>
            <person name="Peters L."/>
            <person name="Mikhailova N."/>
            <person name="Teshima H."/>
            <person name="Detter J.C."/>
            <person name="Han C."/>
            <person name="Tapia R."/>
            <person name="Land M."/>
            <person name="Hauser L."/>
            <person name="Kyrpides N."/>
            <person name="Ivanova N."/>
            <person name="Pagani I."/>
            <person name="Dunn J."/>
            <person name="Taghavi S."/>
            <person name="Francis A."/>
            <person name="van der Lelie D."/>
            <person name="Woyke T."/>
        </authorList>
    </citation>
    <scope>NUCLEOTIDE SEQUENCE [LARGE SCALE GENOMIC DNA]</scope>
    <source>
        <strain evidence="9 10">BC1</strain>
    </source>
</reference>
<keyword evidence="9" id="KW-0012">Acyltransferase</keyword>
<feature type="transmembrane region" description="Helical" evidence="7">
    <location>
        <begin position="48"/>
        <end position="67"/>
    </location>
</feature>
<dbReference type="GO" id="GO:0009246">
    <property type="term" value="P:enterobacterial common antigen biosynthetic process"/>
    <property type="evidence" value="ECO:0007669"/>
    <property type="project" value="TreeGrafter"/>
</dbReference>
<dbReference type="RefSeq" id="WP_015614223.1">
    <property type="nucleotide sequence ID" value="NC_021182.1"/>
</dbReference>